<proteinExistence type="predicted"/>
<protein>
    <submittedName>
        <fullName evidence="2">TagK domain-containing protein</fullName>
    </submittedName>
</protein>
<accession>A0A4Y8N6E6</accession>
<dbReference type="EMBL" id="SNVI01000001">
    <property type="protein sequence ID" value="TFE45182.1"/>
    <property type="molecule type" value="Genomic_DNA"/>
</dbReference>
<dbReference type="AlphaFoldDB" id="A0A4Y8N6E6"/>
<dbReference type="Proteomes" id="UP000297385">
    <property type="component" value="Unassembled WGS sequence"/>
</dbReference>
<feature type="compositionally biased region" description="Basic and acidic residues" evidence="1">
    <location>
        <begin position="18"/>
        <end position="29"/>
    </location>
</feature>
<name>A0A4Y8N6E6_9BURK</name>
<gene>
    <name evidence="2" type="ORF">E2553_09245</name>
</gene>
<dbReference type="NCBIfam" id="NF033419">
    <property type="entry name" value="T6SS_TagK_dom"/>
    <property type="match status" value="1"/>
</dbReference>
<sequence>MAFHTYFRKVLGKPSRATADRGALHRDPSWIHMGSRGQVHGQSRMERQGLAGSDRSDCSPESSEAIFELLGSSTNAACDTSAYERPGASTHTDRDDLLATLNEQYYHALESPYFLPNSEWVGSSANGIPGLGKEAMGERAHAEDDSSSIHSLLSDIDVLEEAFDALHEGSVSDLTGHDAVPEILRLFAPAEYHASAARRVETAPPPVARRDHHTLAIDSPLAALNPHIHHESNE</sequence>
<organism evidence="2 3">
    <name type="scientific">Paraburkholderia dipogonis</name>
    <dbReference type="NCBI Taxonomy" id="1211383"/>
    <lineage>
        <taxon>Bacteria</taxon>
        <taxon>Pseudomonadati</taxon>
        <taxon>Pseudomonadota</taxon>
        <taxon>Betaproteobacteria</taxon>
        <taxon>Burkholderiales</taxon>
        <taxon>Burkholderiaceae</taxon>
        <taxon>Paraburkholderia</taxon>
    </lineage>
</organism>
<dbReference type="InterPro" id="IPR047914">
    <property type="entry name" value="TagK-like_C"/>
</dbReference>
<feature type="region of interest" description="Disordered" evidence="1">
    <location>
        <begin position="17"/>
        <end position="62"/>
    </location>
</feature>
<reference evidence="2 3" key="1">
    <citation type="submission" date="2019-03" db="EMBL/GenBank/DDBJ databases">
        <title>Complete Genome Sequence of Paraburkholderia dipogonis ICMP 19430T, a Nitrogen-fixing Symbiont of the South African Invasive Legume Dipogon lignosus in New Zealand.</title>
        <authorList>
            <person name="De Meyer S.E."/>
        </authorList>
    </citation>
    <scope>NUCLEOTIDE SEQUENCE [LARGE SCALE GENOMIC DNA]</scope>
    <source>
        <strain evidence="2 3">ICMP 19430</strain>
    </source>
</reference>
<evidence type="ECO:0000313" key="2">
    <source>
        <dbReference type="EMBL" id="TFE45182.1"/>
    </source>
</evidence>
<evidence type="ECO:0000313" key="3">
    <source>
        <dbReference type="Proteomes" id="UP000297385"/>
    </source>
</evidence>
<evidence type="ECO:0000256" key="1">
    <source>
        <dbReference type="SAM" id="MobiDB-lite"/>
    </source>
</evidence>
<comment type="caution">
    <text evidence="2">The sequence shown here is derived from an EMBL/GenBank/DDBJ whole genome shotgun (WGS) entry which is preliminary data.</text>
</comment>